<evidence type="ECO:0000313" key="4">
    <source>
        <dbReference type="Proteomes" id="UP000440578"/>
    </source>
</evidence>
<comment type="caution">
    <text evidence="3">The sequence shown here is derived from an EMBL/GenBank/DDBJ whole genome shotgun (WGS) entry which is preliminary data.</text>
</comment>
<keyword evidence="2" id="KW-0732">Signal</keyword>
<protein>
    <recommendedName>
        <fullName evidence="5">Fibrinogen C-terminal domain-containing protein</fullName>
    </recommendedName>
</protein>
<accession>A0A6A4VQ57</accession>
<gene>
    <name evidence="3" type="ORF">FJT64_006265</name>
</gene>
<reference evidence="3 4" key="1">
    <citation type="submission" date="2019-07" db="EMBL/GenBank/DDBJ databases">
        <title>Draft genome assembly of a fouling barnacle, Amphibalanus amphitrite (Darwin, 1854): The first reference genome for Thecostraca.</title>
        <authorList>
            <person name="Kim W."/>
        </authorList>
    </citation>
    <scope>NUCLEOTIDE SEQUENCE [LARGE SCALE GENOMIC DNA]</scope>
    <source>
        <strain evidence="3">SNU_AA5</strain>
        <tissue evidence="3">Soma without cirri and trophi</tissue>
    </source>
</reference>
<sequence length="422" mass="46758">MFRVCAVVLFLVTLTAAHPTEQPLESPQPPAADQPAPPAVSYQPSAAEQLSALLSPLVEGAVSRAQCGWQLAQLAGRLERLQAGADAGHRALAELTRQQLRLDSVVHDVTALQLSELTRAGQAVPVVRGEVCQPPQERRDGKELSAAPEPVTNMTKRHIPQSGAILEQQPELEPGPEPVHQVRPTAEVESEADCEAHPAALPAHVAAYQEPETRACARSCLQLRNQGVAQDGVYWLTGLPVPVLCDFSHDDGGWTLLLTAVSRDGWDPYSVLGRSELSPSLTDNYSILRHADTIRDLGSGTRFAYRIETQAEKGRQRWGGIWFAPKHYSFVDETALQTNVSLMKRFDVWVYQSEGIKRRMPWINTWGYHEFKPVLTTATKDVNFWGTLVTHSSEVRFSPSPWHPPSARDSGTVLYWMREEVF</sequence>
<evidence type="ECO:0000256" key="2">
    <source>
        <dbReference type="SAM" id="SignalP"/>
    </source>
</evidence>
<dbReference type="Gene3D" id="3.90.215.10">
    <property type="entry name" value="Gamma Fibrinogen, chain A, domain 1"/>
    <property type="match status" value="1"/>
</dbReference>
<dbReference type="Proteomes" id="UP000440578">
    <property type="component" value="Unassembled WGS sequence"/>
</dbReference>
<keyword evidence="4" id="KW-1185">Reference proteome</keyword>
<evidence type="ECO:0000313" key="3">
    <source>
        <dbReference type="EMBL" id="KAF0296345.1"/>
    </source>
</evidence>
<name>A0A6A4VQ57_AMPAM</name>
<feature type="region of interest" description="Disordered" evidence="1">
    <location>
        <begin position="20"/>
        <end position="41"/>
    </location>
</feature>
<dbReference type="InterPro" id="IPR014716">
    <property type="entry name" value="Fibrinogen_a/b/g_C_1"/>
</dbReference>
<feature type="compositionally biased region" description="Pro residues" evidence="1">
    <location>
        <begin position="26"/>
        <end position="38"/>
    </location>
</feature>
<dbReference type="EMBL" id="VIIS01001573">
    <property type="protein sequence ID" value="KAF0296345.1"/>
    <property type="molecule type" value="Genomic_DNA"/>
</dbReference>
<organism evidence="3 4">
    <name type="scientific">Amphibalanus amphitrite</name>
    <name type="common">Striped barnacle</name>
    <name type="synonym">Balanus amphitrite</name>
    <dbReference type="NCBI Taxonomy" id="1232801"/>
    <lineage>
        <taxon>Eukaryota</taxon>
        <taxon>Metazoa</taxon>
        <taxon>Ecdysozoa</taxon>
        <taxon>Arthropoda</taxon>
        <taxon>Crustacea</taxon>
        <taxon>Multicrustacea</taxon>
        <taxon>Cirripedia</taxon>
        <taxon>Thoracica</taxon>
        <taxon>Thoracicalcarea</taxon>
        <taxon>Balanomorpha</taxon>
        <taxon>Balanoidea</taxon>
        <taxon>Balanidae</taxon>
        <taxon>Amphibalaninae</taxon>
        <taxon>Amphibalanus</taxon>
    </lineage>
</organism>
<dbReference type="AlphaFoldDB" id="A0A6A4VQ57"/>
<proteinExistence type="predicted"/>
<evidence type="ECO:0000256" key="1">
    <source>
        <dbReference type="SAM" id="MobiDB-lite"/>
    </source>
</evidence>
<dbReference type="OrthoDB" id="5971203at2759"/>
<dbReference type="SUPFAM" id="SSF56496">
    <property type="entry name" value="Fibrinogen C-terminal domain-like"/>
    <property type="match status" value="1"/>
</dbReference>
<dbReference type="InterPro" id="IPR036056">
    <property type="entry name" value="Fibrinogen-like_C"/>
</dbReference>
<feature type="signal peptide" evidence="2">
    <location>
        <begin position="1"/>
        <end position="17"/>
    </location>
</feature>
<feature type="chain" id="PRO_5025661681" description="Fibrinogen C-terminal domain-containing protein" evidence="2">
    <location>
        <begin position="18"/>
        <end position="422"/>
    </location>
</feature>
<evidence type="ECO:0008006" key="5">
    <source>
        <dbReference type="Google" id="ProtNLM"/>
    </source>
</evidence>